<evidence type="ECO:0000313" key="1">
    <source>
        <dbReference type="EMBL" id="MEF3834938.1"/>
    </source>
</evidence>
<reference evidence="1 2" key="1">
    <citation type="submission" date="2022-09" db="EMBL/GenBank/DDBJ databases">
        <title>Genome sequencing of Flavivirga sp. MEBiC05379.</title>
        <authorList>
            <person name="Oh H.-M."/>
            <person name="Kwon K.K."/>
            <person name="Park M.J."/>
            <person name="Yang S.-H."/>
        </authorList>
    </citation>
    <scope>NUCLEOTIDE SEQUENCE [LARGE SCALE GENOMIC DNA]</scope>
    <source>
        <strain evidence="1 2">MEBiC05379</strain>
    </source>
</reference>
<evidence type="ECO:0000313" key="2">
    <source>
        <dbReference type="Proteomes" id="UP001337305"/>
    </source>
</evidence>
<keyword evidence="2" id="KW-1185">Reference proteome</keyword>
<dbReference type="EMBL" id="JAODOP010000004">
    <property type="protein sequence ID" value="MEF3834938.1"/>
    <property type="molecule type" value="Genomic_DNA"/>
</dbReference>
<protein>
    <recommendedName>
        <fullName evidence="3">Ketohydroxyglutarate aldolase</fullName>
    </recommendedName>
</protein>
<sequence length="77" mass="8727">MKKNVIITISEDHLDRINSVVNLLSQDGLVIENVFEFGIITGVVDENKIEKLKKHQEILTLTDDVSQKISPPENEIQ</sequence>
<accession>A0ABU7XW58</accession>
<name>A0ABU7XW58_9FLAO</name>
<dbReference type="RefSeq" id="WP_303307242.1">
    <property type="nucleotide sequence ID" value="NZ_JAODOP010000004.1"/>
</dbReference>
<dbReference type="Proteomes" id="UP001337305">
    <property type="component" value="Unassembled WGS sequence"/>
</dbReference>
<evidence type="ECO:0008006" key="3">
    <source>
        <dbReference type="Google" id="ProtNLM"/>
    </source>
</evidence>
<proteinExistence type="predicted"/>
<organism evidence="1 2">
    <name type="scientific">Flavivirga spongiicola</name>
    <dbReference type="NCBI Taxonomy" id="421621"/>
    <lineage>
        <taxon>Bacteria</taxon>
        <taxon>Pseudomonadati</taxon>
        <taxon>Bacteroidota</taxon>
        <taxon>Flavobacteriia</taxon>
        <taxon>Flavobacteriales</taxon>
        <taxon>Flavobacteriaceae</taxon>
        <taxon>Flavivirga</taxon>
    </lineage>
</organism>
<comment type="caution">
    <text evidence="1">The sequence shown here is derived from an EMBL/GenBank/DDBJ whole genome shotgun (WGS) entry which is preliminary data.</text>
</comment>
<gene>
    <name evidence="1" type="ORF">N1F79_17535</name>
</gene>